<dbReference type="EMBL" id="SODV01000001">
    <property type="protein sequence ID" value="TDX00085.1"/>
    <property type="molecule type" value="Genomic_DNA"/>
</dbReference>
<accession>A0A4R8DRN9</accession>
<dbReference type="RefSeq" id="WP_133991345.1">
    <property type="nucleotide sequence ID" value="NZ_SODV01000001.1"/>
</dbReference>
<dbReference type="Gene3D" id="1.10.287.470">
    <property type="entry name" value="Helix hairpin bin"/>
    <property type="match status" value="1"/>
</dbReference>
<gene>
    <name evidence="6" type="ORF">EDB95_1102</name>
</gene>
<sequence>MKKFLLWTLIVLVVLAIVFFVMKAMSGDAGIKVAVDKTYYRDITELVSASGKVYPEIEVKVSSDVSGEVTELLVKEGDTVKKGQVVARIYADIYNSSRQRAEAIVDQQQASVDNSRASIASYKAQLDQAEAAFNREKTLLDEKVVSRSEFETTQSQYLTAQANYNAALQNVRSGQAGVISARASLTEADKDLSRTIILAPMDGLVSLLSVKKGERVVGTAQMAGTEMMRVADMSQIEVQVDVGENDIPKVRIGDSAQVEVDAYNNRKFRGVVTQIANGNAALTSSVTTTTSNTDVTNYKVHVRLIPSSYKDLIVPHKSFPFRPGMSASADIETRSKTHVLAVPILSVTTAAPEGLSAKTQAAEKKELAASRGDDASGAPNDLMEVLFQVRGDTVRRITVTTGIQDNDYIEILSGIQPGDTVVSAPFNAISKELKTGTKIKITPKEKLFEIKD</sequence>
<feature type="domain" description="AprE-like beta-barrel" evidence="5">
    <location>
        <begin position="238"/>
        <end position="334"/>
    </location>
</feature>
<evidence type="ECO:0000256" key="3">
    <source>
        <dbReference type="SAM" id="MobiDB-lite"/>
    </source>
</evidence>
<comment type="similarity">
    <text evidence="1">Belongs to the membrane fusion protein (MFP) (TC 8.A.1) family.</text>
</comment>
<feature type="compositionally biased region" description="Basic and acidic residues" evidence="3">
    <location>
        <begin position="361"/>
        <end position="374"/>
    </location>
</feature>
<evidence type="ECO:0000313" key="6">
    <source>
        <dbReference type="EMBL" id="TDX00085.1"/>
    </source>
</evidence>
<dbReference type="PANTHER" id="PTHR30469">
    <property type="entry name" value="MULTIDRUG RESISTANCE PROTEIN MDTA"/>
    <property type="match status" value="1"/>
</dbReference>
<dbReference type="NCBIfam" id="TIGR01730">
    <property type="entry name" value="RND_mfp"/>
    <property type="match status" value="1"/>
</dbReference>
<dbReference type="InterPro" id="IPR058625">
    <property type="entry name" value="MdtA-like_BSH"/>
</dbReference>
<dbReference type="Pfam" id="PF25917">
    <property type="entry name" value="BSH_RND"/>
    <property type="match status" value="1"/>
</dbReference>
<evidence type="ECO:0000256" key="1">
    <source>
        <dbReference type="ARBA" id="ARBA00009477"/>
    </source>
</evidence>
<dbReference type="GO" id="GO:1990281">
    <property type="term" value="C:efflux pump complex"/>
    <property type="evidence" value="ECO:0007669"/>
    <property type="project" value="TreeGrafter"/>
</dbReference>
<name>A0A4R8DRN9_9BACT</name>
<evidence type="ECO:0000259" key="4">
    <source>
        <dbReference type="Pfam" id="PF25917"/>
    </source>
</evidence>
<reference evidence="6 7" key="1">
    <citation type="submission" date="2019-03" db="EMBL/GenBank/DDBJ databases">
        <title>Genomic Encyclopedia of Type Strains, Phase IV (KMG-IV): sequencing the most valuable type-strain genomes for metagenomic binning, comparative biology and taxonomic classification.</title>
        <authorList>
            <person name="Goeker M."/>
        </authorList>
    </citation>
    <scope>NUCLEOTIDE SEQUENCE [LARGE SCALE GENOMIC DNA]</scope>
    <source>
        <strain evidence="6 7">DSM 100059</strain>
    </source>
</reference>
<dbReference type="Gene3D" id="2.40.30.170">
    <property type="match status" value="1"/>
</dbReference>
<dbReference type="InterPro" id="IPR006143">
    <property type="entry name" value="RND_pump_MFP"/>
</dbReference>
<dbReference type="GO" id="GO:0015562">
    <property type="term" value="F:efflux transmembrane transporter activity"/>
    <property type="evidence" value="ECO:0007669"/>
    <property type="project" value="TreeGrafter"/>
</dbReference>
<proteinExistence type="inferred from homology"/>
<dbReference type="AlphaFoldDB" id="A0A4R8DRN9"/>
<feature type="region of interest" description="Disordered" evidence="3">
    <location>
        <begin position="356"/>
        <end position="376"/>
    </location>
</feature>
<evidence type="ECO:0000259" key="5">
    <source>
        <dbReference type="Pfam" id="PF26002"/>
    </source>
</evidence>
<dbReference type="Pfam" id="PF26002">
    <property type="entry name" value="Beta-barrel_AprE"/>
    <property type="match status" value="1"/>
</dbReference>
<dbReference type="SUPFAM" id="SSF111369">
    <property type="entry name" value="HlyD-like secretion proteins"/>
    <property type="match status" value="1"/>
</dbReference>
<comment type="caution">
    <text evidence="6">The sequence shown here is derived from an EMBL/GenBank/DDBJ whole genome shotgun (WGS) entry which is preliminary data.</text>
</comment>
<dbReference type="InterPro" id="IPR058982">
    <property type="entry name" value="Beta-barrel_AprE"/>
</dbReference>
<dbReference type="PRINTS" id="PR01490">
    <property type="entry name" value="RTXTOXIND"/>
</dbReference>
<evidence type="ECO:0000313" key="7">
    <source>
        <dbReference type="Proteomes" id="UP000294498"/>
    </source>
</evidence>
<feature type="domain" description="Multidrug resistance protein MdtA-like barrel-sandwich hybrid" evidence="4">
    <location>
        <begin position="59"/>
        <end position="218"/>
    </location>
</feature>
<feature type="coiled-coil region" evidence="2">
    <location>
        <begin position="112"/>
        <end position="139"/>
    </location>
</feature>
<dbReference type="Gene3D" id="2.40.420.20">
    <property type="match status" value="1"/>
</dbReference>
<dbReference type="PANTHER" id="PTHR30469:SF33">
    <property type="entry name" value="SLR1207 PROTEIN"/>
    <property type="match status" value="1"/>
</dbReference>
<organism evidence="6 7">
    <name type="scientific">Dinghuibacter silviterrae</name>
    <dbReference type="NCBI Taxonomy" id="1539049"/>
    <lineage>
        <taxon>Bacteria</taxon>
        <taxon>Pseudomonadati</taxon>
        <taxon>Bacteroidota</taxon>
        <taxon>Chitinophagia</taxon>
        <taxon>Chitinophagales</taxon>
        <taxon>Chitinophagaceae</taxon>
        <taxon>Dinghuibacter</taxon>
    </lineage>
</organism>
<keyword evidence="7" id="KW-1185">Reference proteome</keyword>
<evidence type="ECO:0000256" key="2">
    <source>
        <dbReference type="SAM" id="Coils"/>
    </source>
</evidence>
<protein>
    <submittedName>
        <fullName evidence="6">HlyD family secretion protein</fullName>
    </submittedName>
</protein>
<dbReference type="Gene3D" id="2.40.50.100">
    <property type="match status" value="1"/>
</dbReference>
<keyword evidence="2" id="KW-0175">Coiled coil</keyword>
<dbReference type="OrthoDB" id="9809068at2"/>
<dbReference type="Proteomes" id="UP000294498">
    <property type="component" value="Unassembled WGS sequence"/>
</dbReference>